<organism evidence="14 15">
    <name type="scientific">Neobacillus novalis</name>
    <dbReference type="NCBI Taxonomy" id="220687"/>
    <lineage>
        <taxon>Bacteria</taxon>
        <taxon>Bacillati</taxon>
        <taxon>Bacillota</taxon>
        <taxon>Bacilli</taxon>
        <taxon>Bacillales</taxon>
        <taxon>Bacillaceae</taxon>
        <taxon>Neobacillus</taxon>
    </lineage>
</organism>
<evidence type="ECO:0000256" key="8">
    <source>
        <dbReference type="ARBA" id="ARBA00022842"/>
    </source>
</evidence>
<keyword evidence="10" id="KW-0943">RNA-mediated gene silencing</keyword>
<gene>
    <name evidence="14" type="ORF">QNH39_15865</name>
</gene>
<evidence type="ECO:0000256" key="7">
    <source>
        <dbReference type="ARBA" id="ARBA00022723"/>
    </source>
</evidence>
<protein>
    <recommendedName>
        <fullName evidence="3">Small RNA 2'-O-methyltransferase</fullName>
        <ecNumber evidence="11">2.1.1.386</ecNumber>
    </recommendedName>
</protein>
<evidence type="ECO:0000256" key="3">
    <source>
        <dbReference type="ARBA" id="ARBA00021330"/>
    </source>
</evidence>
<keyword evidence="7" id="KW-0479">Metal-binding</keyword>
<keyword evidence="5" id="KW-0808">Transferase</keyword>
<dbReference type="InterPro" id="IPR029063">
    <property type="entry name" value="SAM-dependent_MTases_sf"/>
</dbReference>
<evidence type="ECO:0000313" key="14">
    <source>
        <dbReference type="EMBL" id="WHY84151.1"/>
    </source>
</evidence>
<keyword evidence="15" id="KW-1185">Reference proteome</keyword>
<evidence type="ECO:0000259" key="13">
    <source>
        <dbReference type="Pfam" id="PF12623"/>
    </source>
</evidence>
<evidence type="ECO:0000256" key="9">
    <source>
        <dbReference type="ARBA" id="ARBA00022884"/>
    </source>
</evidence>
<dbReference type="GO" id="GO:0031047">
    <property type="term" value="P:regulatory ncRNA-mediated gene silencing"/>
    <property type="evidence" value="ECO:0007669"/>
    <property type="project" value="UniProtKB-KW"/>
</dbReference>
<reference evidence="14" key="1">
    <citation type="submission" date="2023-05" db="EMBL/GenBank/DDBJ databases">
        <title>Comparative genomics of Bacillaceae isolates and their secondary metabolite potential.</title>
        <authorList>
            <person name="Song L."/>
            <person name="Nielsen L.J."/>
            <person name="Mohite O."/>
            <person name="Xu X."/>
            <person name="Weber T."/>
            <person name="Kovacs A.T."/>
        </authorList>
    </citation>
    <scope>NUCLEOTIDE SEQUENCE</scope>
    <source>
        <strain evidence="14">XLM17</strain>
    </source>
</reference>
<evidence type="ECO:0000256" key="4">
    <source>
        <dbReference type="ARBA" id="ARBA00022603"/>
    </source>
</evidence>
<dbReference type="InterPro" id="IPR024740">
    <property type="entry name" value="Hen1_N"/>
</dbReference>
<keyword evidence="6" id="KW-0949">S-adenosyl-L-methionine</keyword>
<keyword evidence="9" id="KW-0694">RNA-binding</keyword>
<evidence type="ECO:0000256" key="6">
    <source>
        <dbReference type="ARBA" id="ARBA00022691"/>
    </source>
</evidence>
<comment type="cofactor">
    <cofactor evidence="1">
        <name>Mg(2+)</name>
        <dbReference type="ChEBI" id="CHEBI:18420"/>
    </cofactor>
</comment>
<evidence type="ECO:0000313" key="15">
    <source>
        <dbReference type="Proteomes" id="UP001178288"/>
    </source>
</evidence>
<dbReference type="GO" id="GO:0001510">
    <property type="term" value="P:RNA methylation"/>
    <property type="evidence" value="ECO:0007669"/>
    <property type="project" value="InterPro"/>
</dbReference>
<comment type="similarity">
    <text evidence="2">Belongs to the methyltransferase superfamily. HEN1 family.</text>
</comment>
<dbReference type="EC" id="2.1.1.386" evidence="11"/>
<evidence type="ECO:0000256" key="1">
    <source>
        <dbReference type="ARBA" id="ARBA00001946"/>
    </source>
</evidence>
<keyword evidence="4" id="KW-0489">Methyltransferase</keyword>
<dbReference type="Gene3D" id="3.40.50.150">
    <property type="entry name" value="Vaccinia Virus protein VP39"/>
    <property type="match status" value="1"/>
</dbReference>
<dbReference type="EMBL" id="CP126114">
    <property type="protein sequence ID" value="WHY84151.1"/>
    <property type="molecule type" value="Genomic_DNA"/>
</dbReference>
<evidence type="ECO:0000256" key="2">
    <source>
        <dbReference type="ARBA" id="ARBA00009026"/>
    </source>
</evidence>
<accession>A0AA95MI93</accession>
<dbReference type="PANTHER" id="PTHR21404:SF3">
    <property type="entry name" value="SMALL RNA 2'-O-METHYLTRANSFERASE"/>
    <property type="match status" value="1"/>
</dbReference>
<dbReference type="SUPFAM" id="SSF53335">
    <property type="entry name" value="S-adenosyl-L-methionine-dependent methyltransferases"/>
    <property type="match status" value="1"/>
</dbReference>
<evidence type="ECO:0000256" key="10">
    <source>
        <dbReference type="ARBA" id="ARBA00023158"/>
    </source>
</evidence>
<dbReference type="Proteomes" id="UP001178288">
    <property type="component" value="Chromosome"/>
</dbReference>
<dbReference type="InterPro" id="IPR038546">
    <property type="entry name" value="Hen1_N_sf"/>
</dbReference>
<evidence type="ECO:0000256" key="12">
    <source>
        <dbReference type="ARBA" id="ARBA00048418"/>
    </source>
</evidence>
<dbReference type="AlphaFoldDB" id="A0AA95MI93"/>
<name>A0AA95MI93_9BACI</name>
<proteinExistence type="inferred from homology"/>
<dbReference type="RefSeq" id="WP_283935836.1">
    <property type="nucleotide sequence ID" value="NZ_CP126114.1"/>
</dbReference>
<feature type="domain" description="Hen1 N-terminal" evidence="13">
    <location>
        <begin position="14"/>
        <end position="242"/>
    </location>
</feature>
<dbReference type="Pfam" id="PF12623">
    <property type="entry name" value="Hen1_L"/>
    <property type="match status" value="1"/>
</dbReference>
<dbReference type="GO" id="GO:0003723">
    <property type="term" value="F:RNA binding"/>
    <property type="evidence" value="ECO:0007669"/>
    <property type="project" value="UniProtKB-KW"/>
</dbReference>
<evidence type="ECO:0000256" key="5">
    <source>
        <dbReference type="ARBA" id="ARBA00022679"/>
    </source>
</evidence>
<sequence>MVKSFPNESEVKMMQLSLTVRGQGAEAVSYLAAKNPNNLYERGEKGLTVRLVYTAFSSEEVQFLLYVKTDAINLVKNSPDYYDITHYINDREFAASSIFVSAIRKALGTALNGKPNEEYAAWVGHPFEMELIFGPIASDLRDPDLEALFSPMGYRVEIERGKSFIREKSTARFITIKGNQTVQNALKHVSILIPVIDNYKHYFIDEREIEKFDRYGEGWLENHPLKALIVKRSLRFQNMISKSKFFEKVPKPDDKDVAPRVRLNDLRYEAIVNYVEALPKRETIVDLGAGEGKLSVQLGFIEGVKEIFSVEPANKSRLRAMERFEQAKGKRGFIEPKSIAGSLFYYDERLNNKDVIVLCEVIEHIDENRLAPIFETIFKDYQPRVLIVTTPNQEYNVVYEMDDAMRHSDHRFEWTRDEFRQKVQEWTKNYPYQVSFQGIGEEHQPYGHPTQMAIFRREQE</sequence>
<dbReference type="GO" id="GO:0046872">
    <property type="term" value="F:metal ion binding"/>
    <property type="evidence" value="ECO:0007669"/>
    <property type="project" value="UniProtKB-KW"/>
</dbReference>
<evidence type="ECO:0000256" key="11">
    <source>
        <dbReference type="ARBA" id="ARBA00035025"/>
    </source>
</evidence>
<dbReference type="GO" id="GO:0090486">
    <property type="term" value="F:small RNA 2'-O-methyltransferase activity"/>
    <property type="evidence" value="ECO:0007669"/>
    <property type="project" value="UniProtKB-EC"/>
</dbReference>
<dbReference type="Gene3D" id="3.30.1610.20">
    <property type="entry name" value="Hen1, N-terminal domain"/>
    <property type="match status" value="1"/>
</dbReference>
<keyword evidence="8" id="KW-0460">Magnesium</keyword>
<dbReference type="InterPro" id="IPR026610">
    <property type="entry name" value="Hen1"/>
</dbReference>
<comment type="catalytic activity">
    <reaction evidence="12">
        <text>small RNA 3'-end nucleotide + S-adenosyl-L-methionine = small RNA 3'-end 2'-O-methylnucleotide + S-adenosyl-L-homocysteine + H(+)</text>
        <dbReference type="Rhea" id="RHEA:37887"/>
        <dbReference type="Rhea" id="RHEA-COMP:10415"/>
        <dbReference type="Rhea" id="RHEA-COMP:10416"/>
        <dbReference type="ChEBI" id="CHEBI:15378"/>
        <dbReference type="ChEBI" id="CHEBI:57856"/>
        <dbReference type="ChEBI" id="CHEBI:59789"/>
        <dbReference type="ChEBI" id="CHEBI:74896"/>
        <dbReference type="ChEBI" id="CHEBI:74898"/>
        <dbReference type="EC" id="2.1.1.386"/>
    </reaction>
</comment>
<dbReference type="KEGG" id="nnv:QNH39_15865"/>
<dbReference type="PANTHER" id="PTHR21404">
    <property type="entry name" value="HEN1"/>
    <property type="match status" value="1"/>
</dbReference>